<evidence type="ECO:0000313" key="4">
    <source>
        <dbReference type="Proteomes" id="UP000016922"/>
    </source>
</evidence>
<dbReference type="GO" id="GO:0008168">
    <property type="term" value="F:methyltransferase activity"/>
    <property type="evidence" value="ECO:0007669"/>
    <property type="project" value="UniProtKB-KW"/>
</dbReference>
<evidence type="ECO:0000256" key="2">
    <source>
        <dbReference type="SAM" id="Phobius"/>
    </source>
</evidence>
<keyword evidence="3" id="KW-0489">Methyltransferase</keyword>
<dbReference type="eggNOG" id="KOG4300">
    <property type="taxonomic scope" value="Eukaryota"/>
</dbReference>
<dbReference type="InterPro" id="IPR029063">
    <property type="entry name" value="SAM-dependent_MTases_sf"/>
</dbReference>
<proteinExistence type="predicted"/>
<keyword evidence="2" id="KW-0812">Transmembrane</keyword>
<sequence length="384" mass="42809">MSLCRSCISRRVGMSRTLFLNTSIADSTIRFPYLHPIQRGYASKKSNTRLNKPPKQQLDYKPSIKTIRKPPIPEPEHEAPKAKPNPLKYRTIPIVLGSITLFFLSGYCAYIFVAVSKQPANAVPKDPSAQADVSDRYNDIANTFDAEVDWMEKVMGIVKMRKKLAGLAKGDVLEVSIGTGRNLEYYDFNFGSGKGNVKSFTAIDKSAEMLEIAHEKFGTLYPGILGVRWIVGDASEPGQIPSPPKSANERSGNKVGAKYDTIIQTMGLCSTEDPVDLLKALGKIVKEDEGRILLLEHGRGKWKWLNSLLDKSAEAHAHKFGCWWNRDLVKIVEDSGLELINFSTKHGGTTSWIELKKPKQPEQVKPEEPSVVAPKPTETKKGWW</sequence>
<dbReference type="SUPFAM" id="SSF53335">
    <property type="entry name" value="S-adenosyl-L-methionine-dependent methyltransferases"/>
    <property type="match status" value="1"/>
</dbReference>
<feature type="region of interest" description="Disordered" evidence="1">
    <location>
        <begin position="44"/>
        <end position="84"/>
    </location>
</feature>
<keyword evidence="3" id="KW-0808">Transferase</keyword>
<dbReference type="PANTHER" id="PTHR42912:SF83">
    <property type="entry name" value="METHYLTRANSFERASE TYPE 11 DOMAIN-CONTAINING PROTEIN"/>
    <property type="match status" value="1"/>
</dbReference>
<dbReference type="Pfam" id="PF13489">
    <property type="entry name" value="Methyltransf_23"/>
    <property type="match status" value="1"/>
</dbReference>
<dbReference type="STRING" id="1116229.S3E1J8"/>
<evidence type="ECO:0000256" key="1">
    <source>
        <dbReference type="SAM" id="MobiDB-lite"/>
    </source>
</evidence>
<dbReference type="InterPro" id="IPR050508">
    <property type="entry name" value="Methyltransf_Superfamily"/>
</dbReference>
<dbReference type="GO" id="GO:0032259">
    <property type="term" value="P:methylation"/>
    <property type="evidence" value="ECO:0007669"/>
    <property type="project" value="UniProtKB-KW"/>
</dbReference>
<keyword evidence="2" id="KW-1133">Transmembrane helix</keyword>
<dbReference type="Proteomes" id="UP000016922">
    <property type="component" value="Unassembled WGS sequence"/>
</dbReference>
<dbReference type="KEGG" id="glz:GLAREA_07481"/>
<dbReference type="AlphaFoldDB" id="S3E1J8"/>
<dbReference type="GeneID" id="19466534"/>
<organism evidence="3 4">
    <name type="scientific">Glarea lozoyensis (strain ATCC 20868 / MF5171)</name>
    <dbReference type="NCBI Taxonomy" id="1116229"/>
    <lineage>
        <taxon>Eukaryota</taxon>
        <taxon>Fungi</taxon>
        <taxon>Dikarya</taxon>
        <taxon>Ascomycota</taxon>
        <taxon>Pezizomycotina</taxon>
        <taxon>Leotiomycetes</taxon>
        <taxon>Helotiales</taxon>
        <taxon>Helotiaceae</taxon>
        <taxon>Glarea</taxon>
    </lineage>
</organism>
<gene>
    <name evidence="3" type="ORF">GLAREA_07481</name>
</gene>
<feature type="transmembrane region" description="Helical" evidence="2">
    <location>
        <begin position="91"/>
        <end position="113"/>
    </location>
</feature>
<dbReference type="Gene3D" id="3.40.50.150">
    <property type="entry name" value="Vaccinia Virus protein VP39"/>
    <property type="match status" value="1"/>
</dbReference>
<feature type="compositionally biased region" description="Basic and acidic residues" evidence="1">
    <location>
        <begin position="356"/>
        <end position="368"/>
    </location>
</feature>
<dbReference type="RefSeq" id="XP_008080360.1">
    <property type="nucleotide sequence ID" value="XM_008082169.1"/>
</dbReference>
<keyword evidence="4" id="KW-1185">Reference proteome</keyword>
<dbReference type="HOGENOM" id="CLU_037990_3_2_1"/>
<feature type="region of interest" description="Disordered" evidence="1">
    <location>
        <begin position="356"/>
        <end position="384"/>
    </location>
</feature>
<accession>S3E1J8</accession>
<name>S3E1J8_GLAL2</name>
<dbReference type="OMA" id="AHANEHG"/>
<dbReference type="EMBL" id="KE145359">
    <property type="protein sequence ID" value="EPE32348.1"/>
    <property type="molecule type" value="Genomic_DNA"/>
</dbReference>
<dbReference type="PANTHER" id="PTHR42912">
    <property type="entry name" value="METHYLTRANSFERASE"/>
    <property type="match status" value="1"/>
</dbReference>
<keyword evidence="2" id="KW-0472">Membrane</keyword>
<evidence type="ECO:0000313" key="3">
    <source>
        <dbReference type="EMBL" id="EPE32348.1"/>
    </source>
</evidence>
<protein>
    <submittedName>
        <fullName evidence="3">S-adenosyl-L-methionine-dependent methyltransferase</fullName>
    </submittedName>
</protein>
<dbReference type="CDD" id="cd02440">
    <property type="entry name" value="AdoMet_MTases"/>
    <property type="match status" value="1"/>
</dbReference>
<reference evidence="3 4" key="1">
    <citation type="journal article" date="2013" name="BMC Genomics">
        <title>Genomics-driven discovery of the pneumocandin biosynthetic gene cluster in the fungus Glarea lozoyensis.</title>
        <authorList>
            <person name="Chen L."/>
            <person name="Yue Q."/>
            <person name="Zhang X."/>
            <person name="Xiang M."/>
            <person name="Wang C."/>
            <person name="Li S."/>
            <person name="Che Y."/>
            <person name="Ortiz-Lopez F.J."/>
            <person name="Bills G.F."/>
            <person name="Liu X."/>
            <person name="An Z."/>
        </authorList>
    </citation>
    <scope>NUCLEOTIDE SEQUENCE [LARGE SCALE GENOMIC DNA]</scope>
    <source>
        <strain evidence="4">ATCC 20868 / MF5171</strain>
    </source>
</reference>
<dbReference type="OrthoDB" id="416496at2759"/>